<dbReference type="EMBL" id="UYYG01000045">
    <property type="protein sequence ID" value="VDN52103.1"/>
    <property type="molecule type" value="Genomic_DNA"/>
</dbReference>
<organism evidence="2 4">
    <name type="scientific">Dracunculus medinensis</name>
    <name type="common">Guinea worm</name>
    <dbReference type="NCBI Taxonomy" id="318479"/>
    <lineage>
        <taxon>Eukaryota</taxon>
        <taxon>Metazoa</taxon>
        <taxon>Ecdysozoa</taxon>
        <taxon>Nematoda</taxon>
        <taxon>Chromadorea</taxon>
        <taxon>Rhabditida</taxon>
        <taxon>Spirurina</taxon>
        <taxon>Dracunculoidea</taxon>
        <taxon>Dracunculidae</taxon>
        <taxon>Dracunculus</taxon>
    </lineage>
</organism>
<evidence type="ECO:0000313" key="2">
    <source>
        <dbReference type="Proteomes" id="UP000038040"/>
    </source>
</evidence>
<name>A0A0N4UJU6_DRAME</name>
<protein>
    <submittedName>
        <fullName evidence="4">Transposase</fullName>
    </submittedName>
</protein>
<dbReference type="Proteomes" id="UP000038040">
    <property type="component" value="Unplaced"/>
</dbReference>
<dbReference type="WBParaSite" id="DME_0000795101-mRNA-1">
    <property type="protein sequence ID" value="DME_0000795101-mRNA-1"/>
    <property type="gene ID" value="DME_0000795101"/>
</dbReference>
<sequence>MIGLYLNCRVTYCQPILHLTKRKYIKDMDTAWDTLYPNLCQEGPIINGAGQASLINQGMVNAAKKGKKDNQLYEPI</sequence>
<dbReference type="AlphaFoldDB" id="A0A0N4UJU6"/>
<reference evidence="4" key="1">
    <citation type="submission" date="2017-02" db="UniProtKB">
        <authorList>
            <consortium name="WormBaseParasite"/>
        </authorList>
    </citation>
    <scope>IDENTIFICATION</scope>
</reference>
<evidence type="ECO:0000313" key="4">
    <source>
        <dbReference type="WBParaSite" id="DME_0000795101-mRNA-1"/>
    </source>
</evidence>
<accession>A0A0N4UJU6</accession>
<reference evidence="1 3" key="2">
    <citation type="submission" date="2018-11" db="EMBL/GenBank/DDBJ databases">
        <authorList>
            <consortium name="Pathogen Informatics"/>
        </authorList>
    </citation>
    <scope>NUCLEOTIDE SEQUENCE [LARGE SCALE GENOMIC DNA]</scope>
</reference>
<evidence type="ECO:0000313" key="3">
    <source>
        <dbReference type="Proteomes" id="UP000274756"/>
    </source>
</evidence>
<dbReference type="Proteomes" id="UP000274756">
    <property type="component" value="Unassembled WGS sequence"/>
</dbReference>
<keyword evidence="3" id="KW-1185">Reference proteome</keyword>
<proteinExistence type="predicted"/>
<gene>
    <name evidence="1" type="ORF">DME_LOCUS2076</name>
</gene>
<evidence type="ECO:0000313" key="1">
    <source>
        <dbReference type="EMBL" id="VDN52103.1"/>
    </source>
</evidence>